<evidence type="ECO:0000256" key="6">
    <source>
        <dbReference type="SAM" id="Phobius"/>
    </source>
</evidence>
<evidence type="ECO:0000256" key="1">
    <source>
        <dbReference type="ARBA" id="ARBA00004141"/>
    </source>
</evidence>
<evidence type="ECO:0000256" key="2">
    <source>
        <dbReference type="ARBA" id="ARBA00022692"/>
    </source>
</evidence>
<evidence type="ECO:0000313" key="9">
    <source>
        <dbReference type="Proteomes" id="UP000230750"/>
    </source>
</evidence>
<dbReference type="SUPFAM" id="SSF103473">
    <property type="entry name" value="MFS general substrate transporter"/>
    <property type="match status" value="1"/>
</dbReference>
<dbReference type="GO" id="GO:0022857">
    <property type="term" value="F:transmembrane transporter activity"/>
    <property type="evidence" value="ECO:0007669"/>
    <property type="project" value="InterPro"/>
</dbReference>
<feature type="region of interest" description="Disordered" evidence="5">
    <location>
        <begin position="346"/>
        <end position="367"/>
    </location>
</feature>
<dbReference type="EMBL" id="MRZV01001276">
    <property type="protein sequence ID" value="PIK39111.1"/>
    <property type="molecule type" value="Genomic_DNA"/>
</dbReference>
<dbReference type="PROSITE" id="PS50850">
    <property type="entry name" value="MFS"/>
    <property type="match status" value="1"/>
</dbReference>
<evidence type="ECO:0000313" key="8">
    <source>
        <dbReference type="EMBL" id="PIK39111.1"/>
    </source>
</evidence>
<dbReference type="GO" id="GO:0016020">
    <property type="term" value="C:membrane"/>
    <property type="evidence" value="ECO:0007669"/>
    <property type="project" value="UniProtKB-SubCell"/>
</dbReference>
<dbReference type="STRING" id="307972.A0A2G8JTL3"/>
<dbReference type="Proteomes" id="UP000230750">
    <property type="component" value="Unassembled WGS sequence"/>
</dbReference>
<evidence type="ECO:0000256" key="3">
    <source>
        <dbReference type="ARBA" id="ARBA00022989"/>
    </source>
</evidence>
<evidence type="ECO:0000256" key="4">
    <source>
        <dbReference type="ARBA" id="ARBA00023136"/>
    </source>
</evidence>
<feature type="transmembrane region" description="Helical" evidence="6">
    <location>
        <begin position="153"/>
        <end position="179"/>
    </location>
</feature>
<proteinExistence type="predicted"/>
<keyword evidence="4 6" id="KW-0472">Membrane</keyword>
<dbReference type="Pfam" id="PF07690">
    <property type="entry name" value="MFS_1"/>
    <property type="match status" value="1"/>
</dbReference>
<feature type="transmembrane region" description="Helical" evidence="6">
    <location>
        <begin position="541"/>
        <end position="561"/>
    </location>
</feature>
<organism evidence="8 9">
    <name type="scientific">Stichopus japonicus</name>
    <name type="common">Sea cucumber</name>
    <dbReference type="NCBI Taxonomy" id="307972"/>
    <lineage>
        <taxon>Eukaryota</taxon>
        <taxon>Metazoa</taxon>
        <taxon>Echinodermata</taxon>
        <taxon>Eleutherozoa</taxon>
        <taxon>Echinozoa</taxon>
        <taxon>Holothuroidea</taxon>
        <taxon>Aspidochirotacea</taxon>
        <taxon>Aspidochirotida</taxon>
        <taxon>Stichopodidae</taxon>
        <taxon>Apostichopus</taxon>
    </lineage>
</organism>
<evidence type="ECO:0000256" key="5">
    <source>
        <dbReference type="SAM" id="MobiDB-lite"/>
    </source>
</evidence>
<name>A0A2G8JTL3_STIJA</name>
<feature type="transmembrane region" description="Helical" evidence="6">
    <location>
        <begin position="215"/>
        <end position="232"/>
    </location>
</feature>
<keyword evidence="9" id="KW-1185">Reference proteome</keyword>
<comment type="subcellular location">
    <subcellularLocation>
        <location evidence="1">Membrane</location>
        <topology evidence="1">Multi-pass membrane protein</topology>
    </subcellularLocation>
</comment>
<feature type="transmembrane region" description="Helical" evidence="6">
    <location>
        <begin position="486"/>
        <end position="503"/>
    </location>
</feature>
<protein>
    <submittedName>
        <fullName evidence="8">Putative organic cation transporter protein-like</fullName>
    </submittedName>
</protein>
<feature type="domain" description="Major facilitator superfamily (MFS) profile" evidence="7">
    <location>
        <begin position="24"/>
        <end position="566"/>
    </location>
</feature>
<feature type="transmembrane region" description="Helical" evidence="6">
    <location>
        <begin position="238"/>
        <end position="256"/>
    </location>
</feature>
<gene>
    <name evidence="8" type="ORF">BSL78_24057</name>
</gene>
<sequence length="602" mass="67349">MDSAEIDNLLIELKPFGFVQISFLICSAYVQFFIPLTGQSINFLAATPNHHCVLQDGFLLNQSIPVERNGDVTRYSKCEEFVDPGSPNTTQKCQAGWDYDHDVYGETIISEWDLVCDQNAAAELSQSVLQVGGLIGAFVFGLSADHYGRRPSFLVAIFLFSLFGTALCFSVNFIMFVSLRFCCGFAQMATSVAFSSSISEYMIPKYRNRATNVPSISFSFGLMFLALMAFLIQDWRYLQLAIVSPITIGFFAMWFLPESLRWVLSKGNVEQSEKLIEKLAKMNKSKIPQSINKLSRNVQDNDIFAISGTERNADDMSMEGKYSSNPRDNEQTSVIEICTDSENLEETNEKNVNGSKRNDFVNNNNNNNVETSIPRDSYLDLFKSPVLLVTVVTCTLRFAHSMIYFGFALSTGRLEGNPYVNYFYSALVEVPARLLSPYAYKVIRRTYLVSFSYFACAAGLAVIIFLPSTTTKGVDLSTLKNVLSLLGKFFIVLSRGGVLLLIVELYPTTMRNKGNGLATCISRIGAIISPFMLYLDNFIPDFSTILMTIIACIAACIVLTLPDTRRTAQPQTVEELKQIMQSQRKVVKGHQNECFEDNNSDQ</sequence>
<dbReference type="InterPro" id="IPR036259">
    <property type="entry name" value="MFS_trans_sf"/>
</dbReference>
<feature type="transmembrane region" description="Helical" evidence="6">
    <location>
        <begin position="447"/>
        <end position="466"/>
    </location>
</feature>
<keyword evidence="2 6" id="KW-0812">Transmembrane</keyword>
<feature type="transmembrane region" description="Helical" evidence="6">
    <location>
        <begin position="515"/>
        <end position="535"/>
    </location>
</feature>
<keyword evidence="3 6" id="KW-1133">Transmembrane helix</keyword>
<dbReference type="InterPro" id="IPR011701">
    <property type="entry name" value="MFS"/>
</dbReference>
<evidence type="ECO:0000259" key="7">
    <source>
        <dbReference type="PROSITE" id="PS50850"/>
    </source>
</evidence>
<dbReference type="PANTHER" id="PTHR24064">
    <property type="entry name" value="SOLUTE CARRIER FAMILY 22 MEMBER"/>
    <property type="match status" value="1"/>
</dbReference>
<feature type="transmembrane region" description="Helical" evidence="6">
    <location>
        <begin position="16"/>
        <end position="34"/>
    </location>
</feature>
<dbReference type="InterPro" id="IPR020846">
    <property type="entry name" value="MFS_dom"/>
</dbReference>
<comment type="caution">
    <text evidence="8">The sequence shown here is derived from an EMBL/GenBank/DDBJ whole genome shotgun (WGS) entry which is preliminary data.</text>
</comment>
<accession>A0A2G8JTL3</accession>
<reference evidence="8 9" key="1">
    <citation type="journal article" date="2017" name="PLoS Biol.">
        <title>The sea cucumber genome provides insights into morphological evolution and visceral regeneration.</title>
        <authorList>
            <person name="Zhang X."/>
            <person name="Sun L."/>
            <person name="Yuan J."/>
            <person name="Sun Y."/>
            <person name="Gao Y."/>
            <person name="Zhang L."/>
            <person name="Li S."/>
            <person name="Dai H."/>
            <person name="Hamel J.F."/>
            <person name="Liu C."/>
            <person name="Yu Y."/>
            <person name="Liu S."/>
            <person name="Lin W."/>
            <person name="Guo K."/>
            <person name="Jin S."/>
            <person name="Xu P."/>
            <person name="Storey K.B."/>
            <person name="Huan P."/>
            <person name="Zhang T."/>
            <person name="Zhou Y."/>
            <person name="Zhang J."/>
            <person name="Lin C."/>
            <person name="Li X."/>
            <person name="Xing L."/>
            <person name="Huo D."/>
            <person name="Sun M."/>
            <person name="Wang L."/>
            <person name="Mercier A."/>
            <person name="Li F."/>
            <person name="Yang H."/>
            <person name="Xiang J."/>
        </authorList>
    </citation>
    <scope>NUCLEOTIDE SEQUENCE [LARGE SCALE GENOMIC DNA]</scope>
    <source>
        <strain evidence="8">Shaxun</strain>
        <tissue evidence="8">Muscle</tissue>
    </source>
</reference>
<dbReference type="Gene3D" id="1.20.1250.20">
    <property type="entry name" value="MFS general substrate transporter like domains"/>
    <property type="match status" value="1"/>
</dbReference>
<dbReference type="OrthoDB" id="5296287at2759"/>
<dbReference type="AlphaFoldDB" id="A0A2G8JTL3"/>